<name>A0A011SSD1_9HYPH</name>
<protein>
    <submittedName>
        <fullName evidence="1">Transcriptional regulator</fullName>
    </submittedName>
</protein>
<dbReference type="InterPro" id="IPR036336">
    <property type="entry name" value="Tscrpt_rep_TraM_sf"/>
</dbReference>
<dbReference type="SUPFAM" id="SSF109631">
    <property type="entry name" value="Transcriptional repressor TraM"/>
    <property type="match status" value="1"/>
</dbReference>
<evidence type="ECO:0000313" key="1">
    <source>
        <dbReference type="EMBL" id="EXL02074.1"/>
    </source>
</evidence>
<gene>
    <name evidence="1" type="ORF">BG36_15890</name>
</gene>
<dbReference type="EMBL" id="JENY01000034">
    <property type="protein sequence ID" value="EXL02074.1"/>
    <property type="molecule type" value="Genomic_DNA"/>
</dbReference>
<dbReference type="AlphaFoldDB" id="A0A011SSD1"/>
<dbReference type="InterPro" id="IPR015309">
    <property type="entry name" value="Tscrpt_rep_TraM"/>
</dbReference>
<sequence>MRDPSLKNQIADLSGKLDPLIDPLDDDQLLTLAVEAIKEYRYLLQCAEEAHQQWEQAKSAPATDRHELQKLERTYLNALKNHQAQMSLVASLTDRLGYIPTIDQKGPTDEK</sequence>
<dbReference type="GO" id="GO:0045892">
    <property type="term" value="P:negative regulation of DNA-templated transcription"/>
    <property type="evidence" value="ECO:0007669"/>
    <property type="project" value="InterPro"/>
</dbReference>
<accession>A0A011SSD1</accession>
<dbReference type="Gene3D" id="1.10.287.160">
    <property type="entry name" value="HR1 repeat"/>
    <property type="match status" value="1"/>
</dbReference>
<dbReference type="PATRIC" id="fig|69279.3.peg.4240"/>
<dbReference type="Proteomes" id="UP000019849">
    <property type="component" value="Unassembled WGS sequence"/>
</dbReference>
<reference evidence="1 2" key="1">
    <citation type="submission" date="2014-02" db="EMBL/GenBank/DDBJ databases">
        <title>Aquamicrobium defluvii Genome sequencing.</title>
        <authorList>
            <person name="Wang X."/>
        </authorList>
    </citation>
    <scope>NUCLEOTIDE SEQUENCE [LARGE SCALE GENOMIC DNA]</scope>
    <source>
        <strain evidence="1 2">W13Z1</strain>
    </source>
</reference>
<evidence type="ECO:0000313" key="2">
    <source>
        <dbReference type="Proteomes" id="UP000019849"/>
    </source>
</evidence>
<dbReference type="HOGENOM" id="CLU_2153070_0_0_5"/>
<proteinExistence type="predicted"/>
<comment type="caution">
    <text evidence="1">The sequence shown here is derived from an EMBL/GenBank/DDBJ whole genome shotgun (WGS) entry which is preliminary data.</text>
</comment>
<organism evidence="1 2">
    <name type="scientific">Aquamicrobium defluvii</name>
    <dbReference type="NCBI Taxonomy" id="69279"/>
    <lineage>
        <taxon>Bacteria</taxon>
        <taxon>Pseudomonadati</taxon>
        <taxon>Pseudomonadota</taxon>
        <taxon>Alphaproteobacteria</taxon>
        <taxon>Hyphomicrobiales</taxon>
        <taxon>Phyllobacteriaceae</taxon>
        <taxon>Aquamicrobium</taxon>
    </lineage>
</organism>
<dbReference type="Pfam" id="PF09228">
    <property type="entry name" value="Prok-TraM"/>
    <property type="match status" value="1"/>
</dbReference>